<comment type="similarity">
    <text evidence="2">Belongs to the terpene synthase family.</text>
</comment>
<dbReference type="GO" id="GO:0046872">
    <property type="term" value="F:metal ion binding"/>
    <property type="evidence" value="ECO:0007669"/>
    <property type="project" value="UniProtKB-KW"/>
</dbReference>
<dbReference type="InterPro" id="IPR008949">
    <property type="entry name" value="Isoprenoid_synthase_dom_sf"/>
</dbReference>
<dbReference type="SFLD" id="SFLDG01020">
    <property type="entry name" value="Terpene_Cyclase_Like_2"/>
    <property type="match status" value="1"/>
</dbReference>
<sequence>MELIISLPEFPFPSRISPHAHEAQDHLREWCRSTGIVADGPVGESFDAMLFGRFAARVYPDAEFDRLLTLADWTGWIFAFDDLLDDTPEGRDLGFVNHVIDCVEPVCHGLSTGGHPAPSAAVGRSRDALADLWKRITGPMPPAWTERFTRNVLDFLHSYRRQATVNASRNVLDDRDYSAHRSATVAMYTGADLIEYGSARPIPEHLISHPEVAALREAATNAIAWTNDLFSAPKEISVGDLCNFVTVLHRQLRIPLEDAAREVVARIDGEVERFSESAAGIASLCTRLPDGQSEALLGMVDGLRSWMVGHVAWSVESGRYRSRDIPEGPELLEATGRTPAGQGSGR</sequence>
<dbReference type="InterPro" id="IPR034686">
    <property type="entry name" value="Terpene_cyclase-like_2"/>
</dbReference>
<dbReference type="Proteomes" id="UP000249340">
    <property type="component" value="Chromosome"/>
</dbReference>
<dbReference type="SFLD" id="SFLDS00005">
    <property type="entry name" value="Isoprenoid_Synthase_Type_I"/>
    <property type="match status" value="1"/>
</dbReference>
<evidence type="ECO:0000313" key="4">
    <source>
        <dbReference type="EMBL" id="AXI76735.1"/>
    </source>
</evidence>
<dbReference type="AlphaFoldDB" id="A0A345SSN0"/>
<feature type="region of interest" description="Disordered" evidence="3">
    <location>
        <begin position="324"/>
        <end position="346"/>
    </location>
</feature>
<keyword evidence="5" id="KW-1185">Reference proteome</keyword>
<proteinExistence type="inferred from homology"/>
<gene>
    <name evidence="4" type="ORF">C7M71_003935</name>
</gene>
<accession>A0A345SSN0</accession>
<reference evidence="5" key="1">
    <citation type="submission" date="2018-07" db="EMBL/GenBank/DDBJ databases">
        <title>Streptacidiphilus bronchialis DSM 106435 chromosome.</title>
        <authorList>
            <person name="Batra D."/>
            <person name="Gulvik C.A."/>
        </authorList>
    </citation>
    <scope>NUCLEOTIDE SEQUENCE [LARGE SCALE GENOMIC DNA]</scope>
    <source>
        <strain evidence="5">DSM 106435</strain>
    </source>
</reference>
<dbReference type="KEGG" id="stri:C7M71_003935"/>
<dbReference type="GO" id="GO:0010333">
    <property type="term" value="F:terpene synthase activity"/>
    <property type="evidence" value="ECO:0007669"/>
    <property type="project" value="InterPro"/>
</dbReference>
<dbReference type="EC" id="4.2.3.-" evidence="2"/>
<dbReference type="Pfam" id="PF19086">
    <property type="entry name" value="Terpene_syn_C_2"/>
    <property type="match status" value="1"/>
</dbReference>
<dbReference type="Gene3D" id="1.10.600.10">
    <property type="entry name" value="Farnesyl Diphosphate Synthase"/>
    <property type="match status" value="1"/>
</dbReference>
<protein>
    <recommendedName>
        <fullName evidence="2">Terpene synthase</fullName>
        <ecNumber evidence="2">4.2.3.-</ecNumber>
    </recommendedName>
</protein>
<name>A0A345SSN0_9ACTN</name>
<comment type="cofactor">
    <cofactor evidence="2">
        <name>Mg(2+)</name>
        <dbReference type="ChEBI" id="CHEBI:18420"/>
    </cofactor>
</comment>
<keyword evidence="2" id="KW-0479">Metal-binding</keyword>
<keyword evidence="2" id="KW-0460">Magnesium</keyword>
<evidence type="ECO:0000256" key="3">
    <source>
        <dbReference type="SAM" id="MobiDB-lite"/>
    </source>
</evidence>
<evidence type="ECO:0000256" key="1">
    <source>
        <dbReference type="ARBA" id="ARBA00023239"/>
    </source>
</evidence>
<dbReference type="RefSeq" id="WP_111491113.1">
    <property type="nucleotide sequence ID" value="NZ_CP031264.1"/>
</dbReference>
<dbReference type="EMBL" id="CP031264">
    <property type="protein sequence ID" value="AXI76735.1"/>
    <property type="molecule type" value="Genomic_DNA"/>
</dbReference>
<dbReference type="PANTHER" id="PTHR35201:SF4">
    <property type="entry name" value="BETA-PINACENE SYNTHASE-RELATED"/>
    <property type="match status" value="1"/>
</dbReference>
<dbReference type="PANTHER" id="PTHR35201">
    <property type="entry name" value="TERPENE SYNTHASE"/>
    <property type="match status" value="1"/>
</dbReference>
<keyword evidence="1 2" id="KW-0456">Lyase</keyword>
<dbReference type="SUPFAM" id="SSF48576">
    <property type="entry name" value="Terpenoid synthases"/>
    <property type="match status" value="1"/>
</dbReference>
<evidence type="ECO:0000313" key="5">
    <source>
        <dbReference type="Proteomes" id="UP000249340"/>
    </source>
</evidence>
<evidence type="ECO:0000256" key="2">
    <source>
        <dbReference type="RuleBase" id="RU366034"/>
    </source>
</evidence>
<organism evidence="4 5">
    <name type="scientific">Peterkaempfera bronchialis</name>
    <dbReference type="NCBI Taxonomy" id="2126346"/>
    <lineage>
        <taxon>Bacteria</taxon>
        <taxon>Bacillati</taxon>
        <taxon>Actinomycetota</taxon>
        <taxon>Actinomycetes</taxon>
        <taxon>Kitasatosporales</taxon>
        <taxon>Streptomycetaceae</taxon>
        <taxon>Peterkaempfera</taxon>
    </lineage>
</organism>
<dbReference type="OrthoDB" id="2989600at2"/>